<dbReference type="AlphaFoldDB" id="A0A8H6Y544"/>
<proteinExistence type="predicted"/>
<sequence>MQERFYCPDGRMAISRTSLGALKDKSSNGSVTAEEQREDPNARAAESTQQALFLPLGPASRWKGWRQRLHPLALSGAATLMSTPALSPIADFSRIAAIVRSMHSFSPRARAGALVGATLYLGPSLRAASMHLRTCHPTLLLYAALRIWSGEAPLRSHPTPFTRFTLRRAEEYTTLPRSTTLRRRSLCPGAPDPATASSRMHFLIHNRVGNEAPRRASAFFYPLIRFAPRSVKHPHARACAQSFNSKHLRFAPQAQALAARLLSSRFFSCSMIRPHLPRRRQPASAPAYLSFRRMLGPRSLCPPAWSQSRTHGLRLQMQYNLQPMRACDAFAIPKTQSILTRSAGTGAPAIRNFTCSPTASACGSGTLLALWVTRAP</sequence>
<comment type="caution">
    <text evidence="2">The sequence shown here is derived from an EMBL/GenBank/DDBJ whole genome shotgun (WGS) entry which is preliminary data.</text>
</comment>
<gene>
    <name evidence="2" type="ORF">MSAN_01534600</name>
</gene>
<keyword evidence="3" id="KW-1185">Reference proteome</keyword>
<dbReference type="EMBL" id="JACAZH010000012">
    <property type="protein sequence ID" value="KAF7353453.1"/>
    <property type="molecule type" value="Genomic_DNA"/>
</dbReference>
<dbReference type="Proteomes" id="UP000623467">
    <property type="component" value="Unassembled WGS sequence"/>
</dbReference>
<evidence type="ECO:0000313" key="3">
    <source>
        <dbReference type="Proteomes" id="UP000623467"/>
    </source>
</evidence>
<protein>
    <submittedName>
        <fullName evidence="2">Uncharacterized protein</fullName>
    </submittedName>
</protein>
<organism evidence="2 3">
    <name type="scientific">Mycena sanguinolenta</name>
    <dbReference type="NCBI Taxonomy" id="230812"/>
    <lineage>
        <taxon>Eukaryota</taxon>
        <taxon>Fungi</taxon>
        <taxon>Dikarya</taxon>
        <taxon>Basidiomycota</taxon>
        <taxon>Agaricomycotina</taxon>
        <taxon>Agaricomycetes</taxon>
        <taxon>Agaricomycetidae</taxon>
        <taxon>Agaricales</taxon>
        <taxon>Marasmiineae</taxon>
        <taxon>Mycenaceae</taxon>
        <taxon>Mycena</taxon>
    </lineage>
</organism>
<accession>A0A8H6Y544</accession>
<name>A0A8H6Y544_9AGAR</name>
<reference evidence="2" key="1">
    <citation type="submission" date="2020-05" db="EMBL/GenBank/DDBJ databases">
        <title>Mycena genomes resolve the evolution of fungal bioluminescence.</title>
        <authorList>
            <person name="Tsai I.J."/>
        </authorList>
    </citation>
    <scope>NUCLEOTIDE SEQUENCE</scope>
    <source>
        <strain evidence="2">160909Yilan</strain>
    </source>
</reference>
<evidence type="ECO:0000256" key="1">
    <source>
        <dbReference type="SAM" id="MobiDB-lite"/>
    </source>
</evidence>
<evidence type="ECO:0000313" key="2">
    <source>
        <dbReference type="EMBL" id="KAF7353453.1"/>
    </source>
</evidence>
<feature type="region of interest" description="Disordered" evidence="1">
    <location>
        <begin position="22"/>
        <end position="46"/>
    </location>
</feature>